<evidence type="ECO:0000256" key="1">
    <source>
        <dbReference type="ARBA" id="ARBA00022448"/>
    </source>
</evidence>
<dbReference type="AlphaFoldDB" id="A0A9D6VAV9"/>
<keyword evidence="5" id="KW-0249">Electron transport</keyword>
<dbReference type="EMBL" id="JACRDE010000559">
    <property type="protein sequence ID" value="MBI5252067.1"/>
    <property type="molecule type" value="Genomic_DNA"/>
</dbReference>
<dbReference type="InterPro" id="IPR036280">
    <property type="entry name" value="Multihaem_cyt_sf"/>
</dbReference>
<accession>A0A9D6VAV9</accession>
<dbReference type="Pfam" id="PF02085">
    <property type="entry name" value="Cytochrom_CIII"/>
    <property type="match status" value="2"/>
</dbReference>
<evidence type="ECO:0000256" key="6">
    <source>
        <dbReference type="ARBA" id="ARBA00023004"/>
    </source>
</evidence>
<proteinExistence type="predicted"/>
<gene>
    <name evidence="9" type="ORF">HY912_21440</name>
</gene>
<keyword evidence="4" id="KW-0732">Signal</keyword>
<evidence type="ECO:0000259" key="7">
    <source>
        <dbReference type="Pfam" id="PF02085"/>
    </source>
</evidence>
<dbReference type="Pfam" id="PF22113">
    <property type="entry name" value="Mtrc-MtrF_II-IV_dom"/>
    <property type="match status" value="1"/>
</dbReference>
<keyword evidence="2" id="KW-0349">Heme</keyword>
<feature type="domain" description="Outer membrane cytochrome MtrC/MtrF-like" evidence="8">
    <location>
        <begin position="121"/>
        <end position="295"/>
    </location>
</feature>
<dbReference type="InterPro" id="IPR051829">
    <property type="entry name" value="Multiheme_Cytochr_ET"/>
</dbReference>
<evidence type="ECO:0000256" key="3">
    <source>
        <dbReference type="ARBA" id="ARBA00022723"/>
    </source>
</evidence>
<evidence type="ECO:0000259" key="8">
    <source>
        <dbReference type="Pfam" id="PF22113"/>
    </source>
</evidence>
<organism evidence="9 10">
    <name type="scientific">Desulfomonile tiedjei</name>
    <dbReference type="NCBI Taxonomy" id="2358"/>
    <lineage>
        <taxon>Bacteria</taxon>
        <taxon>Pseudomonadati</taxon>
        <taxon>Thermodesulfobacteriota</taxon>
        <taxon>Desulfomonilia</taxon>
        <taxon>Desulfomonilales</taxon>
        <taxon>Desulfomonilaceae</taxon>
        <taxon>Desulfomonile</taxon>
    </lineage>
</organism>
<evidence type="ECO:0000256" key="5">
    <source>
        <dbReference type="ARBA" id="ARBA00022982"/>
    </source>
</evidence>
<dbReference type="NCBIfam" id="NF045713">
    <property type="entry name" value="CxxCH_16_HmcA"/>
    <property type="match status" value="1"/>
</dbReference>
<reference evidence="9" key="1">
    <citation type="submission" date="2020-07" db="EMBL/GenBank/DDBJ databases">
        <title>Huge and variable diversity of episymbiotic CPR bacteria and DPANN archaea in groundwater ecosystems.</title>
        <authorList>
            <person name="He C.Y."/>
            <person name="Keren R."/>
            <person name="Whittaker M."/>
            <person name="Farag I.F."/>
            <person name="Doudna J."/>
            <person name="Cate J.H.D."/>
            <person name="Banfield J.F."/>
        </authorList>
    </citation>
    <scope>NUCLEOTIDE SEQUENCE</scope>
    <source>
        <strain evidence="9">NC_groundwater_1664_Pr3_B-0.1um_52_9</strain>
    </source>
</reference>
<keyword evidence="1" id="KW-0813">Transport</keyword>
<dbReference type="GO" id="GO:0020037">
    <property type="term" value="F:heme binding"/>
    <property type="evidence" value="ECO:0007669"/>
    <property type="project" value="InterPro"/>
</dbReference>
<dbReference type="InterPro" id="IPR054813">
    <property type="entry name" value="HmcA"/>
</dbReference>
<dbReference type="GO" id="GO:0046872">
    <property type="term" value="F:metal ion binding"/>
    <property type="evidence" value="ECO:0007669"/>
    <property type="project" value="UniProtKB-KW"/>
</dbReference>
<dbReference type="InterPro" id="IPR054337">
    <property type="entry name" value="Mtrc-MtrF-like_dom_II/IV"/>
</dbReference>
<dbReference type="CDD" id="cd08168">
    <property type="entry name" value="Cytochrom_C3"/>
    <property type="match status" value="4"/>
</dbReference>
<evidence type="ECO:0000256" key="2">
    <source>
        <dbReference type="ARBA" id="ARBA00022617"/>
    </source>
</evidence>
<dbReference type="InterPro" id="IPR020942">
    <property type="entry name" value="Cyt_c_III_dom"/>
</dbReference>
<comment type="caution">
    <text evidence="9">The sequence shown here is derived from an EMBL/GenBank/DDBJ whole genome shotgun (WGS) entry which is preliminary data.</text>
</comment>
<feature type="domain" description="Class III cytochrome C" evidence="7">
    <location>
        <begin position="500"/>
        <end position="575"/>
    </location>
</feature>
<dbReference type="Proteomes" id="UP000807825">
    <property type="component" value="Unassembled WGS sequence"/>
</dbReference>
<evidence type="ECO:0000313" key="10">
    <source>
        <dbReference type="Proteomes" id="UP000807825"/>
    </source>
</evidence>
<evidence type="ECO:0000256" key="4">
    <source>
        <dbReference type="ARBA" id="ARBA00022729"/>
    </source>
</evidence>
<dbReference type="Gene3D" id="3.90.10.10">
    <property type="entry name" value="Cytochrome C3"/>
    <property type="match status" value="4"/>
</dbReference>
<dbReference type="SUPFAM" id="SSF48695">
    <property type="entry name" value="Multiheme cytochromes"/>
    <property type="match status" value="1"/>
</dbReference>
<sequence length="595" mass="65322">MHRLNTKMLMILMALSFVLFSGGMARLCGETVGFPNSSAAGRLPIVIAHQGSAPSLERPPVAFDHDRHTAALKQNKGEDCGVCHVLKESSQLLANPEVKVFKFPKGPFDATDKTATMYAYHQECVSCHRNMARDGKKTGPDIGLCGKCHVRKPEAKAAAWAWSPLFNYLRHSKHVQAAQTLNPTDEVSAANRVEVVGEVTGKKCEVCHHTYDKVRKKLIYKKDSENSCRSCHKAKDEKDARSMRNVAHSACIGCHSKLAEKVKKELIQQGRTELADQDRKRFGPIECKGCHGEHKELVPEEIGKIPRLVRGQKDVIDLALEPVSDVSAQVTQPVSAKDTPLSRMKTVPYNHKAHEPRAQFCNSCHHYSLEKCSNCHTPRGDVNKGGGVSFERAFHKATARQACVGCHNVAKQDTKCLGCHKVGNEDAPKSSCLVCHRGPSEGKPIDAAPFPLLFDKEKVPEKLLIKTLEKEFKPADFPHQKIMAKLSRISNESSLARVFHSALGENALCSGCHHKTDPSAAQAKKVPTCTSCHSQPFDPRELGKPGILAAYHRQCIGCHESMKQKPAALECAKCHQEKEGPKIAGATTMGVPKGH</sequence>
<protein>
    <submittedName>
        <fullName evidence="9">Cytochrome c3 family protein</fullName>
    </submittedName>
</protein>
<dbReference type="GO" id="GO:0009055">
    <property type="term" value="F:electron transfer activity"/>
    <property type="evidence" value="ECO:0007669"/>
    <property type="project" value="InterPro"/>
</dbReference>
<dbReference type="PANTHER" id="PTHR35038:SF10">
    <property type="entry name" value="HIGH-MOLECULAR-WEIGHT CYTOCHROME C"/>
    <property type="match status" value="1"/>
</dbReference>
<evidence type="ECO:0000313" key="9">
    <source>
        <dbReference type="EMBL" id="MBI5252067.1"/>
    </source>
</evidence>
<name>A0A9D6VAV9_9BACT</name>
<keyword evidence="3" id="KW-0479">Metal-binding</keyword>
<dbReference type="PANTHER" id="PTHR35038">
    <property type="entry name" value="DISSIMILATORY SULFITE REDUCTASE SIRA"/>
    <property type="match status" value="1"/>
</dbReference>
<keyword evidence="6" id="KW-0408">Iron</keyword>
<feature type="domain" description="Class III cytochrome C" evidence="7">
    <location>
        <begin position="333"/>
        <end position="436"/>
    </location>
</feature>